<reference evidence="7" key="1">
    <citation type="submission" date="2025-08" db="UniProtKB">
        <authorList>
            <consortium name="RefSeq"/>
        </authorList>
    </citation>
    <scope>IDENTIFICATION</scope>
</reference>
<dbReference type="AlphaFoldDB" id="A0A6I9T6R5"/>
<dbReference type="SMART" id="SM00389">
    <property type="entry name" value="HOX"/>
    <property type="match status" value="1"/>
</dbReference>
<dbReference type="PROSITE" id="PS50071">
    <property type="entry name" value="HOMEOBOX_2"/>
    <property type="match status" value="1"/>
</dbReference>
<gene>
    <name evidence="7" type="primary">LOC105163166</name>
</gene>
<feature type="region of interest" description="Disordered" evidence="4">
    <location>
        <begin position="949"/>
        <end position="1017"/>
    </location>
</feature>
<protein>
    <submittedName>
        <fullName evidence="7">Homeobox protein LUMINIDEPENDENS</fullName>
    </submittedName>
</protein>
<accession>A0A6I9T6R5</accession>
<dbReference type="GO" id="GO:0003677">
    <property type="term" value="F:DNA binding"/>
    <property type="evidence" value="ECO:0007669"/>
    <property type="project" value="UniProtKB-UniRule"/>
</dbReference>
<feature type="DNA-binding region" description="Homeobox" evidence="3">
    <location>
        <begin position="67"/>
        <end position="126"/>
    </location>
</feature>
<feature type="region of interest" description="Disordered" evidence="4">
    <location>
        <begin position="375"/>
        <end position="431"/>
    </location>
</feature>
<keyword evidence="6" id="KW-1185">Reference proteome</keyword>
<dbReference type="KEGG" id="sind:105163166"/>
<organism evidence="6 7">
    <name type="scientific">Sesamum indicum</name>
    <name type="common">Oriental sesame</name>
    <name type="synonym">Sesamum orientale</name>
    <dbReference type="NCBI Taxonomy" id="4182"/>
    <lineage>
        <taxon>Eukaryota</taxon>
        <taxon>Viridiplantae</taxon>
        <taxon>Streptophyta</taxon>
        <taxon>Embryophyta</taxon>
        <taxon>Tracheophyta</taxon>
        <taxon>Spermatophyta</taxon>
        <taxon>Magnoliopsida</taxon>
        <taxon>eudicotyledons</taxon>
        <taxon>Gunneridae</taxon>
        <taxon>Pentapetalae</taxon>
        <taxon>asterids</taxon>
        <taxon>lamiids</taxon>
        <taxon>Lamiales</taxon>
        <taxon>Pedaliaceae</taxon>
        <taxon>Sesamum</taxon>
    </lineage>
</organism>
<dbReference type="InParanoid" id="A0A6I9T6R5"/>
<name>A0A6I9T6R5_SESIN</name>
<dbReference type="InterPro" id="IPR001356">
    <property type="entry name" value="HD"/>
</dbReference>
<comment type="subcellular location">
    <subcellularLocation>
        <location evidence="1 3">Nucleus</location>
    </subcellularLocation>
</comment>
<feature type="domain" description="Homeobox" evidence="5">
    <location>
        <begin position="65"/>
        <end position="125"/>
    </location>
</feature>
<dbReference type="InterPro" id="IPR009057">
    <property type="entry name" value="Homeodomain-like_sf"/>
</dbReference>
<dbReference type="PANTHER" id="PTHR33400:SF6">
    <property type="entry name" value="HOMEOBOX PROTEIN LUMINIDEPENDENS"/>
    <property type="match status" value="1"/>
</dbReference>
<feature type="compositionally biased region" description="Basic and acidic residues" evidence="4">
    <location>
        <begin position="960"/>
        <end position="973"/>
    </location>
</feature>
<feature type="compositionally biased region" description="Polar residues" evidence="4">
    <location>
        <begin position="990"/>
        <end position="1010"/>
    </location>
</feature>
<dbReference type="SUPFAM" id="SSF46689">
    <property type="entry name" value="Homeodomain-like"/>
    <property type="match status" value="1"/>
</dbReference>
<evidence type="ECO:0000256" key="1">
    <source>
        <dbReference type="ARBA" id="ARBA00004123"/>
    </source>
</evidence>
<dbReference type="GO" id="GO:0005634">
    <property type="term" value="C:nucleus"/>
    <property type="evidence" value="ECO:0007669"/>
    <property type="project" value="UniProtKB-SubCell"/>
</dbReference>
<keyword evidence="3" id="KW-0539">Nucleus</keyword>
<dbReference type="Gene3D" id="1.10.10.60">
    <property type="entry name" value="Homeodomain-like"/>
    <property type="match status" value="1"/>
</dbReference>
<dbReference type="GO" id="GO:0010228">
    <property type="term" value="P:vegetative to reproductive phase transition of meristem"/>
    <property type="evidence" value="ECO:0007669"/>
    <property type="project" value="TreeGrafter"/>
</dbReference>
<evidence type="ECO:0000259" key="5">
    <source>
        <dbReference type="PROSITE" id="PS50071"/>
    </source>
</evidence>
<dbReference type="CDD" id="cd00086">
    <property type="entry name" value="homeodomain"/>
    <property type="match status" value="1"/>
</dbReference>
<dbReference type="PANTHER" id="PTHR33400">
    <property type="entry name" value="ZINC FINGER CCCH DOMAIN-CONTAINING PROTEIN 6-RELATED"/>
    <property type="match status" value="1"/>
</dbReference>
<sequence>MEFPKETQLMELAAPRTSYQDLLDAQRDLFQNQIEKLQQIVATQCKLTGVNPLSQEMAAGALSIKIGKRPRDLLNPKAVKYMQLVFSIKDVVSKRETREISAQFGVTVTQVRDFFTGRRTRVRKCVRLSKEKANRSSAHDALHNETTSASDPNMLSEAVPIDTIAPVNIDEGPSCSKRHESFTGMDESDLHFVENIFSLMRKEDSFSGQVKLLRWILRVENPSVLNWFLTEGGLMILATWLSEAAKEEQTSFLRVILKLLDNLPLRKALPVHMSAILQSVNRLRFYRTSDISHRARTMLSKWSNMLGKNLSLKKSNGLKSASDLQDEMLLKQSINEVMGNESWDSKVDNSEEPLRFLCDSADNHWKLDAAQPQKMLTASGDDSNKRRGVLSSHTRERRKVQMVEYPSQRLAVRSPQVAKSTPATQSRPLSADDIQKAKMRAQFMQNKHGKTSTCPDEKVKPESQNRCTSSHANFPPSASKSNLQSEPEEQRKLDSAVSKSNVQSEPEEQRKLDNAISKLANQQAISPLELEEPPCKKNKRVQIPWRTPPEIRIREAWHVGDGANSKEVEVQKNRIRREREIVYREAQEIPSDPREPWDREMDYDDTLTPEIPIEQLPDVEPIDTPVSSSDTKEIVASVASASSESMPEPDLELLAELLKNPDLVFALASGQGGDLSSAATVKLLDMIKANGVSSLGNLSGNTTVEVSLPSPTPSSDPVPNGLKPDFSRNPFSRQHAFENGNAYQAPGASLPLQSHGMIPTSILPQHQIPATTILAPQPSAAVQQLAHMVGPPVSSLPIQLPEQWQGPANPQIHHQNTHPITSNIHLTTEMRLNANTLADSNRASSNVLGASSPTIRAEPFGNVNPSPGSVLMAPSQSLAPSHPLNPQLSYIQEPLVSNSLRSRQGFDSNYHYQNNQTVNNYNAYAGGAGQAVLPPAGNWGGRNNLADRPEFESWSPDNSPSRRHEYLPGRYYHEASPNLRHGYRPERSMQKSLGESSSYQEYNMSRTGSQRWPDHRK</sequence>
<evidence type="ECO:0000256" key="3">
    <source>
        <dbReference type="PROSITE-ProRule" id="PRU00108"/>
    </source>
</evidence>
<evidence type="ECO:0000256" key="4">
    <source>
        <dbReference type="SAM" id="MobiDB-lite"/>
    </source>
</evidence>
<proteinExistence type="predicted"/>
<feature type="compositionally biased region" description="Polar residues" evidence="4">
    <location>
        <begin position="417"/>
        <end position="428"/>
    </location>
</feature>
<dbReference type="GeneID" id="105163166"/>
<dbReference type="RefSeq" id="XP_011079715.1">
    <property type="nucleotide sequence ID" value="XM_011081413.2"/>
</dbReference>
<keyword evidence="3 7" id="KW-0371">Homeobox</keyword>
<dbReference type="OrthoDB" id="1920276at2759"/>
<evidence type="ECO:0000313" key="6">
    <source>
        <dbReference type="Proteomes" id="UP000504604"/>
    </source>
</evidence>
<dbReference type="FunCoup" id="A0A6I9T6R5">
    <property type="interactions" value="2010"/>
</dbReference>
<dbReference type="InterPro" id="IPR035441">
    <property type="entry name" value="TFIIS/LEDGF_dom_sf"/>
</dbReference>
<evidence type="ECO:0000313" key="7">
    <source>
        <dbReference type="RefSeq" id="XP_011079715.1"/>
    </source>
</evidence>
<feature type="region of interest" description="Disordered" evidence="4">
    <location>
        <begin position="698"/>
        <end position="733"/>
    </location>
</feature>
<feature type="compositionally biased region" description="Polar residues" evidence="4">
    <location>
        <begin position="464"/>
        <end position="485"/>
    </location>
</feature>
<dbReference type="SUPFAM" id="SSF47676">
    <property type="entry name" value="Conserved domain common to transcription factors TFIIS, elongin A, CRSP70"/>
    <property type="match status" value="1"/>
</dbReference>
<dbReference type="Proteomes" id="UP000504604">
    <property type="component" value="Linkage group LG6"/>
</dbReference>
<feature type="region of interest" description="Disordered" evidence="4">
    <location>
        <begin position="444"/>
        <end position="510"/>
    </location>
</feature>
<keyword evidence="2 3" id="KW-0238">DNA-binding</keyword>
<evidence type="ECO:0000256" key="2">
    <source>
        <dbReference type="ARBA" id="ARBA00023125"/>
    </source>
</evidence>